<keyword evidence="1" id="KW-0472">Membrane</keyword>
<dbReference type="Proteomes" id="UP000001052">
    <property type="component" value="Chromosome"/>
</dbReference>
<dbReference type="eggNOG" id="COG0508">
    <property type="taxonomic scope" value="Bacteria"/>
</dbReference>
<dbReference type="AlphaFoldDB" id="C8X0Y4"/>
<dbReference type="Gene3D" id="2.40.50.100">
    <property type="match status" value="1"/>
</dbReference>
<feature type="domain" description="Lipoyl-binding" evidence="2">
    <location>
        <begin position="83"/>
        <end position="143"/>
    </location>
</feature>
<dbReference type="CDD" id="cd06849">
    <property type="entry name" value="lipoyl_domain"/>
    <property type="match status" value="1"/>
</dbReference>
<dbReference type="EMBL" id="CP001734">
    <property type="protein sequence ID" value="ACV68081.1"/>
    <property type="molecule type" value="Genomic_DNA"/>
</dbReference>
<protein>
    <submittedName>
        <fullName evidence="3">Biotin/lipoyl attachment domain-containing protein</fullName>
    </submittedName>
</protein>
<gene>
    <name evidence="3" type="ordered locus">Dret_0789</name>
</gene>
<dbReference type="OrthoDB" id="1525247at2"/>
<dbReference type="STRING" id="485915.Dret_0789"/>
<reference evidence="3 4" key="2">
    <citation type="journal article" date="2010" name="Stand. Genomic Sci.">
        <title>Complete genome sequence of Desulfohalobium retbaense type strain (HR(100)).</title>
        <authorList>
            <person name="Spring S."/>
            <person name="Nolan M."/>
            <person name="Lapidus A."/>
            <person name="Glavina Del Rio T."/>
            <person name="Copeland A."/>
            <person name="Tice H."/>
            <person name="Cheng J.F."/>
            <person name="Lucas S."/>
            <person name="Land M."/>
            <person name="Chen F."/>
            <person name="Bruce D."/>
            <person name="Goodwin L."/>
            <person name="Pitluck S."/>
            <person name="Ivanova N."/>
            <person name="Mavromatis K."/>
            <person name="Mikhailova N."/>
            <person name="Pati A."/>
            <person name="Chen A."/>
            <person name="Palaniappan K."/>
            <person name="Hauser L."/>
            <person name="Chang Y.J."/>
            <person name="Jeffries C.D."/>
            <person name="Munk C."/>
            <person name="Kiss H."/>
            <person name="Chain P."/>
            <person name="Han C."/>
            <person name="Brettin T."/>
            <person name="Detter J.C."/>
            <person name="Schuler E."/>
            <person name="Goker M."/>
            <person name="Rohde M."/>
            <person name="Bristow J."/>
            <person name="Eisen J.A."/>
            <person name="Markowitz V."/>
            <person name="Hugenholtz P."/>
            <person name="Kyrpides N.C."/>
            <person name="Klenk H.P."/>
        </authorList>
    </citation>
    <scope>NUCLEOTIDE SEQUENCE [LARGE SCALE GENOMIC DNA]</scope>
    <source>
        <strain evidence="3 4">DSM 5692</strain>
    </source>
</reference>
<feature type="transmembrane region" description="Helical" evidence="1">
    <location>
        <begin position="7"/>
        <end position="25"/>
    </location>
</feature>
<dbReference type="SUPFAM" id="SSF51230">
    <property type="entry name" value="Single hybrid motif"/>
    <property type="match status" value="1"/>
</dbReference>
<dbReference type="KEGG" id="drt:Dret_0789"/>
<dbReference type="Pfam" id="PF00364">
    <property type="entry name" value="Biotin_lipoyl"/>
    <property type="match status" value="1"/>
</dbReference>
<keyword evidence="1" id="KW-1133">Transmembrane helix</keyword>
<reference evidence="4" key="1">
    <citation type="submission" date="2009-09" db="EMBL/GenBank/DDBJ databases">
        <title>The complete chromosome of Desulfohalobium retbaense DSM 5692.</title>
        <authorList>
            <consortium name="US DOE Joint Genome Institute (JGI-PGF)"/>
            <person name="Lucas S."/>
            <person name="Copeland A."/>
            <person name="Lapidus A."/>
            <person name="Glavina del Rio T."/>
            <person name="Dalin E."/>
            <person name="Tice H."/>
            <person name="Bruce D."/>
            <person name="Goodwin L."/>
            <person name="Pitluck S."/>
            <person name="Kyrpides N."/>
            <person name="Mavromatis K."/>
            <person name="Ivanova N."/>
            <person name="Mikhailova N."/>
            <person name="Munk A.C."/>
            <person name="Brettin T."/>
            <person name="Detter J.C."/>
            <person name="Han C."/>
            <person name="Tapia R."/>
            <person name="Larimer F."/>
            <person name="Land M."/>
            <person name="Hauser L."/>
            <person name="Markowitz V."/>
            <person name="Cheng J.-F."/>
            <person name="Hugenholtz P."/>
            <person name="Woyke T."/>
            <person name="Wu D."/>
            <person name="Spring S."/>
            <person name="Klenk H.-P."/>
            <person name="Eisen J.A."/>
        </authorList>
    </citation>
    <scope>NUCLEOTIDE SEQUENCE [LARGE SCALE GENOMIC DNA]</scope>
    <source>
        <strain evidence="4">DSM 5692</strain>
    </source>
</reference>
<evidence type="ECO:0000256" key="1">
    <source>
        <dbReference type="SAM" id="Phobius"/>
    </source>
</evidence>
<keyword evidence="1" id="KW-0812">Transmembrane</keyword>
<feature type="transmembrane region" description="Helical" evidence="1">
    <location>
        <begin position="31"/>
        <end position="54"/>
    </location>
</feature>
<dbReference type="RefSeq" id="WP_015751239.1">
    <property type="nucleotide sequence ID" value="NC_013223.1"/>
</dbReference>
<proteinExistence type="predicted"/>
<dbReference type="InterPro" id="IPR000089">
    <property type="entry name" value="Biotin_lipoyl"/>
</dbReference>
<organism evidence="3 4">
    <name type="scientific">Desulfohalobium retbaense (strain ATCC 49708 / DSM 5692 / JCM 16813 / HR100)</name>
    <dbReference type="NCBI Taxonomy" id="485915"/>
    <lineage>
        <taxon>Bacteria</taxon>
        <taxon>Pseudomonadati</taxon>
        <taxon>Thermodesulfobacteriota</taxon>
        <taxon>Desulfovibrionia</taxon>
        <taxon>Desulfovibrionales</taxon>
        <taxon>Desulfohalobiaceae</taxon>
        <taxon>Desulfohalobium</taxon>
    </lineage>
</organism>
<evidence type="ECO:0000313" key="3">
    <source>
        <dbReference type="EMBL" id="ACV68081.1"/>
    </source>
</evidence>
<keyword evidence="4" id="KW-1185">Reference proteome</keyword>
<evidence type="ECO:0000259" key="2">
    <source>
        <dbReference type="Pfam" id="PF00364"/>
    </source>
</evidence>
<evidence type="ECO:0000313" key="4">
    <source>
        <dbReference type="Proteomes" id="UP000001052"/>
    </source>
</evidence>
<name>C8X0Y4_DESRD</name>
<dbReference type="InterPro" id="IPR011053">
    <property type="entry name" value="Single_hybrid_motif"/>
</dbReference>
<accession>C8X0Y4</accession>
<sequence>MSKRTYTITLVAIGIFCVLDLFFPPKHHAEYFWHVMPAFEAFYGFLGCTLIVVVSKAIGKHWLWQEATTVPLPKRAFAQDQDQGTIRRWFVSEGDQVDAGQDMVEVEIGDARLIIGSPQAGTIMRRFVDRNDFIHPGETLVDLKVSKYDVQEQVDDKVIIHG</sequence>
<dbReference type="HOGENOM" id="CLU_1632744_0_0_7"/>